<reference evidence="2" key="1">
    <citation type="journal article" date="2019" name="Sci. Rep.">
        <title>Draft genome of Tanacetum cinerariifolium, the natural source of mosquito coil.</title>
        <authorList>
            <person name="Yamashiro T."/>
            <person name="Shiraishi A."/>
            <person name="Satake H."/>
            <person name="Nakayama K."/>
        </authorList>
    </citation>
    <scope>NUCLEOTIDE SEQUENCE</scope>
</reference>
<gene>
    <name evidence="2" type="ORF">Tci_055863</name>
</gene>
<sequence>MVPLNNLGPDLNGKDVNEIQYRGFELKGYSDSDYARCNMDRKSTSGGIRGDIGINTIRNAPRAHYLPHSSMYVSLPFITIMRPWFATIGYIGEIREKRTLKKSCLPHMWMLLMGQIIQYLGGKTADSTSEADPGLSAPNDSIPSQQDKSEEEEVEKDDTHATSHDDALEQQKAKAEVRVASPKARPSYPNINQLTDLQVVKLKNIQWELPAEFQALPSQVSSIQEKLKTLDSLPSLLNKVTNTLNRFATMLKNASAGQASASPAEGEKNTTMDAKTNLQNELVGLLGIDTGPISLKVYRKDGIIEVIANFKVSDLHLAEWREVIQACPDKKEKGWKTIYGLIKTRMEYLDQTKKELKIDFNKPLKEQDPLNELNELANKKRKRTSNLKDHSRSLEDWKVYFTLVYATVQKLKKAFGLQGGKKIALFQNE</sequence>
<accession>A0A6L2NGU7</accession>
<evidence type="ECO:0000313" key="2">
    <source>
        <dbReference type="EMBL" id="GEU83885.1"/>
    </source>
</evidence>
<feature type="region of interest" description="Disordered" evidence="1">
    <location>
        <begin position="124"/>
        <end position="187"/>
    </location>
</feature>
<name>A0A6L2NGU7_TANCI</name>
<protein>
    <submittedName>
        <fullName evidence="2">Uncharacterized protein</fullName>
    </submittedName>
</protein>
<evidence type="ECO:0000256" key="1">
    <source>
        <dbReference type="SAM" id="MobiDB-lite"/>
    </source>
</evidence>
<organism evidence="2">
    <name type="scientific">Tanacetum cinerariifolium</name>
    <name type="common">Dalmatian daisy</name>
    <name type="synonym">Chrysanthemum cinerariifolium</name>
    <dbReference type="NCBI Taxonomy" id="118510"/>
    <lineage>
        <taxon>Eukaryota</taxon>
        <taxon>Viridiplantae</taxon>
        <taxon>Streptophyta</taxon>
        <taxon>Embryophyta</taxon>
        <taxon>Tracheophyta</taxon>
        <taxon>Spermatophyta</taxon>
        <taxon>Magnoliopsida</taxon>
        <taxon>eudicotyledons</taxon>
        <taxon>Gunneridae</taxon>
        <taxon>Pentapetalae</taxon>
        <taxon>asterids</taxon>
        <taxon>campanulids</taxon>
        <taxon>Asterales</taxon>
        <taxon>Asteraceae</taxon>
        <taxon>Asteroideae</taxon>
        <taxon>Anthemideae</taxon>
        <taxon>Anthemidinae</taxon>
        <taxon>Tanacetum</taxon>
    </lineage>
</organism>
<feature type="compositionally biased region" description="Basic and acidic residues" evidence="1">
    <location>
        <begin position="157"/>
        <end position="177"/>
    </location>
</feature>
<proteinExistence type="predicted"/>
<dbReference type="AlphaFoldDB" id="A0A6L2NGU7"/>
<dbReference type="EMBL" id="BKCJ010008771">
    <property type="protein sequence ID" value="GEU83885.1"/>
    <property type="molecule type" value="Genomic_DNA"/>
</dbReference>
<comment type="caution">
    <text evidence="2">The sequence shown here is derived from an EMBL/GenBank/DDBJ whole genome shotgun (WGS) entry which is preliminary data.</text>
</comment>